<keyword evidence="5" id="KW-0808">Transferase</keyword>
<dbReference type="CDD" id="cd00075">
    <property type="entry name" value="HATPase"/>
    <property type="match status" value="1"/>
</dbReference>
<dbReference type="SUPFAM" id="SSF47384">
    <property type="entry name" value="Homodimeric domain of signal transducing histidine kinase"/>
    <property type="match status" value="1"/>
</dbReference>
<feature type="domain" description="Histidine kinase" evidence="9">
    <location>
        <begin position="143"/>
        <end position="353"/>
    </location>
</feature>
<keyword evidence="8" id="KW-0812">Transmembrane</keyword>
<feature type="transmembrane region" description="Helical" evidence="8">
    <location>
        <begin position="20"/>
        <end position="40"/>
    </location>
</feature>
<feature type="transmembrane region" description="Helical" evidence="8">
    <location>
        <begin position="52"/>
        <end position="73"/>
    </location>
</feature>
<comment type="caution">
    <text evidence="11">The sequence shown here is derived from an EMBL/GenBank/DDBJ whole genome shotgun (WGS) entry which is preliminary data.</text>
</comment>
<evidence type="ECO:0000256" key="3">
    <source>
        <dbReference type="ARBA" id="ARBA00012438"/>
    </source>
</evidence>
<evidence type="ECO:0000256" key="8">
    <source>
        <dbReference type="SAM" id="Phobius"/>
    </source>
</evidence>
<evidence type="ECO:0000313" key="11">
    <source>
        <dbReference type="EMBL" id="MBC5685606.1"/>
    </source>
</evidence>
<dbReference type="InterPro" id="IPR036097">
    <property type="entry name" value="HisK_dim/P_sf"/>
</dbReference>
<protein>
    <recommendedName>
        <fullName evidence="3">histidine kinase</fullName>
        <ecNumber evidence="3">2.7.13.3</ecNumber>
    </recommendedName>
</protein>
<evidence type="ECO:0000256" key="4">
    <source>
        <dbReference type="ARBA" id="ARBA00022553"/>
    </source>
</evidence>
<evidence type="ECO:0000256" key="2">
    <source>
        <dbReference type="ARBA" id="ARBA00004370"/>
    </source>
</evidence>
<evidence type="ECO:0000313" key="12">
    <source>
        <dbReference type="Proteomes" id="UP000643810"/>
    </source>
</evidence>
<dbReference type="InterPro" id="IPR050736">
    <property type="entry name" value="Sensor_HK_Regulatory"/>
</dbReference>
<dbReference type="Gene3D" id="6.10.340.10">
    <property type="match status" value="1"/>
</dbReference>
<dbReference type="Proteomes" id="UP000643810">
    <property type="component" value="Unassembled WGS sequence"/>
</dbReference>
<dbReference type="EMBL" id="JACOPG010000001">
    <property type="protein sequence ID" value="MBC5685606.1"/>
    <property type="molecule type" value="Genomic_DNA"/>
</dbReference>
<dbReference type="EC" id="2.7.13.3" evidence="3"/>
<dbReference type="InterPro" id="IPR036890">
    <property type="entry name" value="HATPase_C_sf"/>
</dbReference>
<dbReference type="PROSITE" id="PS50885">
    <property type="entry name" value="HAMP"/>
    <property type="match status" value="1"/>
</dbReference>
<dbReference type="SMART" id="SM00304">
    <property type="entry name" value="HAMP"/>
    <property type="match status" value="1"/>
</dbReference>
<dbReference type="CDD" id="cd00082">
    <property type="entry name" value="HisKA"/>
    <property type="match status" value="1"/>
</dbReference>
<evidence type="ECO:0000259" key="9">
    <source>
        <dbReference type="PROSITE" id="PS50109"/>
    </source>
</evidence>
<dbReference type="Pfam" id="PF00512">
    <property type="entry name" value="HisKA"/>
    <property type="match status" value="1"/>
</dbReference>
<dbReference type="Gene3D" id="3.30.565.10">
    <property type="entry name" value="Histidine kinase-like ATPase, C-terminal domain"/>
    <property type="match status" value="1"/>
</dbReference>
<dbReference type="InterPro" id="IPR003661">
    <property type="entry name" value="HisK_dim/P_dom"/>
</dbReference>
<dbReference type="SMART" id="SM00387">
    <property type="entry name" value="HATPase_c"/>
    <property type="match status" value="1"/>
</dbReference>
<dbReference type="Pfam" id="PF00672">
    <property type="entry name" value="HAMP"/>
    <property type="match status" value="1"/>
</dbReference>
<evidence type="ECO:0000256" key="5">
    <source>
        <dbReference type="ARBA" id="ARBA00022679"/>
    </source>
</evidence>
<keyword evidence="12" id="KW-1185">Reference proteome</keyword>
<gene>
    <name evidence="11" type="ORF">H8R94_03075</name>
</gene>
<evidence type="ECO:0000256" key="1">
    <source>
        <dbReference type="ARBA" id="ARBA00000085"/>
    </source>
</evidence>
<feature type="domain" description="HAMP" evidence="10">
    <location>
        <begin position="79"/>
        <end position="135"/>
    </location>
</feature>
<dbReference type="Pfam" id="PF02518">
    <property type="entry name" value="HATPase_c"/>
    <property type="match status" value="1"/>
</dbReference>
<name>A0ABR7GFN9_9FIRM</name>
<evidence type="ECO:0000256" key="6">
    <source>
        <dbReference type="ARBA" id="ARBA00022777"/>
    </source>
</evidence>
<dbReference type="PANTHER" id="PTHR43711:SF26">
    <property type="entry name" value="SENSOR HISTIDINE KINASE RCSC"/>
    <property type="match status" value="1"/>
</dbReference>
<sequence length="353" mass="39844">MKISYEEPKDLRIDAKRPIWREFFMVFVVQTVCVFAGIGLYQNHALSTLGNWGIYVALILNTIFLAAVSMLFTKINYRMTFSKPIQELRGAARRVAGGDFTVRILPQRGDGKRDEMEVLIEDFNIMVTELAANETLKSDFIANVSHEIKTPIAIIQNYAQMLESQHLTEQEKKEYIHTIVESSERLSGLVQNILRLNKMESQAIVEKERFCLDEQLAECIIAFDEPFDEKELEVNIDLDEGVYIVSDESLLSIVWNNLLSNAIKYTQEGGTIDISMKKYGENGALVSVKDNGCGMSEEVVRRIFDKFYQGDTSHTSKGNGLGLAMVKRVVELLDAKISVESEPGKGSTFTVEL</sequence>
<keyword evidence="8" id="KW-0472">Membrane</keyword>
<dbReference type="InterPro" id="IPR005467">
    <property type="entry name" value="His_kinase_dom"/>
</dbReference>
<dbReference type="SUPFAM" id="SSF55874">
    <property type="entry name" value="ATPase domain of HSP90 chaperone/DNA topoisomerase II/histidine kinase"/>
    <property type="match status" value="1"/>
</dbReference>
<evidence type="ECO:0000256" key="7">
    <source>
        <dbReference type="ARBA" id="ARBA00023012"/>
    </source>
</evidence>
<keyword evidence="6 11" id="KW-0418">Kinase</keyword>
<dbReference type="InterPro" id="IPR004358">
    <property type="entry name" value="Sig_transdc_His_kin-like_C"/>
</dbReference>
<dbReference type="InterPro" id="IPR003594">
    <property type="entry name" value="HATPase_dom"/>
</dbReference>
<dbReference type="SMART" id="SM00388">
    <property type="entry name" value="HisKA"/>
    <property type="match status" value="1"/>
</dbReference>
<dbReference type="SUPFAM" id="SSF158472">
    <property type="entry name" value="HAMP domain-like"/>
    <property type="match status" value="1"/>
</dbReference>
<proteinExistence type="predicted"/>
<keyword evidence="4" id="KW-0597">Phosphoprotein</keyword>
<comment type="catalytic activity">
    <reaction evidence="1">
        <text>ATP + protein L-histidine = ADP + protein N-phospho-L-histidine.</text>
        <dbReference type="EC" id="2.7.13.3"/>
    </reaction>
</comment>
<dbReference type="PRINTS" id="PR00344">
    <property type="entry name" value="BCTRLSENSOR"/>
</dbReference>
<dbReference type="RefSeq" id="WP_186853859.1">
    <property type="nucleotide sequence ID" value="NZ_JACOPG010000001.1"/>
</dbReference>
<keyword evidence="7" id="KW-0902">Two-component regulatory system</keyword>
<dbReference type="PANTHER" id="PTHR43711">
    <property type="entry name" value="TWO-COMPONENT HISTIDINE KINASE"/>
    <property type="match status" value="1"/>
</dbReference>
<keyword evidence="8" id="KW-1133">Transmembrane helix</keyword>
<reference evidence="11 12" key="1">
    <citation type="submission" date="2020-08" db="EMBL/GenBank/DDBJ databases">
        <title>Genome public.</title>
        <authorList>
            <person name="Liu C."/>
            <person name="Sun Q."/>
        </authorList>
    </citation>
    <scope>NUCLEOTIDE SEQUENCE [LARGE SCALE GENOMIC DNA]</scope>
    <source>
        <strain evidence="11 12">NSJ-9</strain>
    </source>
</reference>
<evidence type="ECO:0000259" key="10">
    <source>
        <dbReference type="PROSITE" id="PS50885"/>
    </source>
</evidence>
<dbReference type="PROSITE" id="PS50109">
    <property type="entry name" value="HIS_KIN"/>
    <property type="match status" value="1"/>
</dbReference>
<dbReference type="Gene3D" id="1.10.287.130">
    <property type="match status" value="1"/>
</dbReference>
<accession>A0ABR7GFN9</accession>
<organism evidence="11 12">
    <name type="scientific">Roseburia lenta</name>
    <dbReference type="NCBI Taxonomy" id="2763061"/>
    <lineage>
        <taxon>Bacteria</taxon>
        <taxon>Bacillati</taxon>
        <taxon>Bacillota</taxon>
        <taxon>Clostridia</taxon>
        <taxon>Lachnospirales</taxon>
        <taxon>Lachnospiraceae</taxon>
        <taxon>Roseburia</taxon>
    </lineage>
</organism>
<dbReference type="GO" id="GO:0016301">
    <property type="term" value="F:kinase activity"/>
    <property type="evidence" value="ECO:0007669"/>
    <property type="project" value="UniProtKB-KW"/>
</dbReference>
<comment type="subcellular location">
    <subcellularLocation>
        <location evidence="2">Membrane</location>
    </subcellularLocation>
</comment>
<dbReference type="CDD" id="cd06225">
    <property type="entry name" value="HAMP"/>
    <property type="match status" value="1"/>
</dbReference>
<dbReference type="InterPro" id="IPR003660">
    <property type="entry name" value="HAMP_dom"/>
</dbReference>